<evidence type="ECO:0000313" key="4">
    <source>
        <dbReference type="Proteomes" id="UP000321393"/>
    </source>
</evidence>
<evidence type="ECO:0000313" key="2">
    <source>
        <dbReference type="EMBL" id="KAA0051346.1"/>
    </source>
</evidence>
<gene>
    <name evidence="3" type="ORF">E5676_scaffold419G00410</name>
    <name evidence="2" type="ORF">E6C27_scaffold55G00680</name>
</gene>
<feature type="compositionally biased region" description="Acidic residues" evidence="1">
    <location>
        <begin position="1"/>
        <end position="15"/>
    </location>
</feature>
<accession>A0A5D3DJV1</accession>
<dbReference type="AlphaFoldDB" id="A0A5D3DJV1"/>
<evidence type="ECO:0000256" key="1">
    <source>
        <dbReference type="SAM" id="MobiDB-lite"/>
    </source>
</evidence>
<dbReference type="EMBL" id="SSTD01004278">
    <property type="protein sequence ID" value="TYK23867.1"/>
    <property type="molecule type" value="Genomic_DNA"/>
</dbReference>
<proteinExistence type="predicted"/>
<feature type="region of interest" description="Disordered" evidence="1">
    <location>
        <begin position="47"/>
        <end position="74"/>
    </location>
</feature>
<dbReference type="Proteomes" id="UP000321393">
    <property type="component" value="Unassembled WGS sequence"/>
</dbReference>
<dbReference type="EMBL" id="SSTE01011267">
    <property type="protein sequence ID" value="KAA0051346.1"/>
    <property type="molecule type" value="Genomic_DNA"/>
</dbReference>
<comment type="caution">
    <text evidence="3">The sequence shown here is derived from an EMBL/GenBank/DDBJ whole genome shotgun (WGS) entry which is preliminary data.</text>
</comment>
<evidence type="ECO:0000313" key="5">
    <source>
        <dbReference type="Proteomes" id="UP000321947"/>
    </source>
</evidence>
<feature type="compositionally biased region" description="Low complexity" evidence="1">
    <location>
        <begin position="49"/>
        <end position="61"/>
    </location>
</feature>
<evidence type="ECO:0000313" key="3">
    <source>
        <dbReference type="EMBL" id="TYK23867.1"/>
    </source>
</evidence>
<organism evidence="3 5">
    <name type="scientific">Cucumis melo var. makuwa</name>
    <name type="common">Oriental melon</name>
    <dbReference type="NCBI Taxonomy" id="1194695"/>
    <lineage>
        <taxon>Eukaryota</taxon>
        <taxon>Viridiplantae</taxon>
        <taxon>Streptophyta</taxon>
        <taxon>Embryophyta</taxon>
        <taxon>Tracheophyta</taxon>
        <taxon>Spermatophyta</taxon>
        <taxon>Magnoliopsida</taxon>
        <taxon>eudicotyledons</taxon>
        <taxon>Gunneridae</taxon>
        <taxon>Pentapetalae</taxon>
        <taxon>rosids</taxon>
        <taxon>fabids</taxon>
        <taxon>Cucurbitales</taxon>
        <taxon>Cucurbitaceae</taxon>
        <taxon>Benincaseae</taxon>
        <taxon>Cucumis</taxon>
    </lineage>
</organism>
<sequence length="105" mass="12208">MFIDDVFNEQEDGDGSPELSPKRKEILKEVIHDPLYGEKEILLNKVGKKSLPSPSKSTLKASTRKDKLKKSVRKKEEEEVDGDYIFKFMNHYIYKPMDKGFEDVI</sequence>
<protein>
    <submittedName>
        <fullName evidence="3">Uncharacterized protein</fullName>
    </submittedName>
</protein>
<feature type="region of interest" description="Disordered" evidence="1">
    <location>
        <begin position="1"/>
        <end position="23"/>
    </location>
</feature>
<reference evidence="4 5" key="1">
    <citation type="submission" date="2019-08" db="EMBL/GenBank/DDBJ databases">
        <title>Draft genome sequences of two oriental melons (Cucumis melo L. var makuwa).</title>
        <authorList>
            <person name="Kwon S.-Y."/>
        </authorList>
    </citation>
    <scope>NUCLEOTIDE SEQUENCE [LARGE SCALE GENOMIC DNA]</scope>
    <source>
        <strain evidence="5">cv. Chang Bougi</strain>
        <strain evidence="4">cv. SW 3</strain>
        <tissue evidence="3">Leaf</tissue>
    </source>
</reference>
<name>A0A5D3DJV1_CUCMM</name>
<dbReference type="Proteomes" id="UP000321947">
    <property type="component" value="Unassembled WGS sequence"/>
</dbReference>